<comment type="caution">
    <text evidence="3">The sequence shown here is derived from an EMBL/GenBank/DDBJ whole genome shotgun (WGS) entry which is preliminary data.</text>
</comment>
<gene>
    <name evidence="3" type="ORF">BSTOLATCC_MIC28744</name>
</gene>
<evidence type="ECO:0000256" key="1">
    <source>
        <dbReference type="SAM" id="Coils"/>
    </source>
</evidence>
<reference evidence="3" key="1">
    <citation type="submission" date="2021-09" db="EMBL/GenBank/DDBJ databases">
        <authorList>
            <consortium name="AG Swart"/>
            <person name="Singh M."/>
            <person name="Singh A."/>
            <person name="Seah K."/>
            <person name="Emmerich C."/>
        </authorList>
    </citation>
    <scope>NUCLEOTIDE SEQUENCE</scope>
    <source>
        <strain evidence="3">ATCC30299</strain>
    </source>
</reference>
<feature type="compositionally biased region" description="Polar residues" evidence="2">
    <location>
        <begin position="17"/>
        <end position="44"/>
    </location>
</feature>
<keyword evidence="4" id="KW-1185">Reference proteome</keyword>
<proteinExistence type="predicted"/>
<organism evidence="3 4">
    <name type="scientific">Blepharisma stoltei</name>
    <dbReference type="NCBI Taxonomy" id="1481888"/>
    <lineage>
        <taxon>Eukaryota</taxon>
        <taxon>Sar</taxon>
        <taxon>Alveolata</taxon>
        <taxon>Ciliophora</taxon>
        <taxon>Postciliodesmatophora</taxon>
        <taxon>Heterotrichea</taxon>
        <taxon>Heterotrichida</taxon>
        <taxon>Blepharismidae</taxon>
        <taxon>Blepharisma</taxon>
    </lineage>
</organism>
<dbReference type="AlphaFoldDB" id="A0AAU9JIB8"/>
<feature type="coiled-coil region" evidence="1">
    <location>
        <begin position="55"/>
        <end position="237"/>
    </location>
</feature>
<protein>
    <submittedName>
        <fullName evidence="3">Uncharacterized protein</fullName>
    </submittedName>
</protein>
<evidence type="ECO:0000256" key="2">
    <source>
        <dbReference type="SAM" id="MobiDB-lite"/>
    </source>
</evidence>
<keyword evidence="1" id="KW-0175">Coiled coil</keyword>
<sequence length="261" mass="29463">MESPDSHRSSICSDSSYMPSGTPSMSNSHSFASDAMSSDGSRPNSGFHLNKIINSAEVQRALAKLANLRDKYEHERIATSSEYASVQLLHSQVNTKLQQYNKKKLSYKKEIELLNTENAELETETEALLAEIEKIELEIQYNSIKKQSIKEEIRDMLSSSDRKEIEKLKDDIKNLEMQIKELETSDSLVAPNDSIAELNLAEEEQLKSTISQLKNQIDEASQEQKILSRKIEESKAKEEILNAKLSVLTSQVLGNRPSLMK</sequence>
<evidence type="ECO:0000313" key="4">
    <source>
        <dbReference type="Proteomes" id="UP001162131"/>
    </source>
</evidence>
<evidence type="ECO:0000313" key="3">
    <source>
        <dbReference type="EMBL" id="CAG9321464.1"/>
    </source>
</evidence>
<dbReference type="Proteomes" id="UP001162131">
    <property type="component" value="Unassembled WGS sequence"/>
</dbReference>
<name>A0AAU9JIB8_9CILI</name>
<accession>A0AAU9JIB8</accession>
<feature type="region of interest" description="Disordered" evidence="2">
    <location>
        <begin position="1"/>
        <end position="48"/>
    </location>
</feature>
<dbReference type="EMBL" id="CAJZBQ010000028">
    <property type="protein sequence ID" value="CAG9321464.1"/>
    <property type="molecule type" value="Genomic_DNA"/>
</dbReference>